<protein>
    <submittedName>
        <fullName evidence="19">Putative molibdopterin-dependent oxidoreductase YjgC</fullName>
    </submittedName>
</protein>
<keyword evidence="5" id="KW-0001">2Fe-2S</keyword>
<dbReference type="Pfam" id="PF04879">
    <property type="entry name" value="Molybdop_Fe4S4"/>
    <property type="match status" value="1"/>
</dbReference>
<reference evidence="19 20" key="1">
    <citation type="submission" date="2020-08" db="EMBL/GenBank/DDBJ databases">
        <title>Genomic Encyclopedia of Type Strains, Phase IV (KMG-IV): sequencing the most valuable type-strain genomes for metagenomic binning, comparative biology and taxonomic classification.</title>
        <authorList>
            <person name="Goeker M."/>
        </authorList>
    </citation>
    <scope>NUCLEOTIDE SEQUENCE [LARGE SCALE GENOMIC DNA]</scope>
    <source>
        <strain evidence="19 20">DSM 28570</strain>
    </source>
</reference>
<dbReference type="Gene3D" id="2.20.25.90">
    <property type="entry name" value="ADC-like domains"/>
    <property type="match status" value="1"/>
</dbReference>
<dbReference type="SMART" id="SM00929">
    <property type="entry name" value="NADH-G_4Fe-4S_3"/>
    <property type="match status" value="1"/>
</dbReference>
<dbReference type="Proteomes" id="UP000539642">
    <property type="component" value="Unassembled WGS sequence"/>
</dbReference>
<keyword evidence="11" id="KW-0411">Iron-sulfur</keyword>
<dbReference type="Pfam" id="PF10588">
    <property type="entry name" value="NADH-G_4Fe-4S_3"/>
    <property type="match status" value="1"/>
</dbReference>
<dbReference type="InterPro" id="IPR054351">
    <property type="entry name" value="NADH_UbQ_OxRdtase_ferredoxin"/>
</dbReference>
<feature type="domain" description="4Fe-4S ferredoxin-type" evidence="16">
    <location>
        <begin position="176"/>
        <end position="206"/>
    </location>
</feature>
<evidence type="ECO:0000256" key="13">
    <source>
        <dbReference type="ARBA" id="ARBA00023136"/>
    </source>
</evidence>
<evidence type="ECO:0000259" key="16">
    <source>
        <dbReference type="PROSITE" id="PS51379"/>
    </source>
</evidence>
<dbReference type="InterPro" id="IPR017900">
    <property type="entry name" value="4Fe4S_Fe_S_CS"/>
</dbReference>
<dbReference type="PROSITE" id="PS51839">
    <property type="entry name" value="4FE4S_HC3"/>
    <property type="match status" value="1"/>
</dbReference>
<dbReference type="InterPro" id="IPR006963">
    <property type="entry name" value="Mopterin_OxRdtase_4Fe-4S_dom"/>
</dbReference>
<dbReference type="GO" id="GO:0051537">
    <property type="term" value="F:2 iron, 2 sulfur cluster binding"/>
    <property type="evidence" value="ECO:0007669"/>
    <property type="project" value="UniProtKB-KW"/>
</dbReference>
<dbReference type="PROSITE" id="PS51669">
    <property type="entry name" value="4FE4S_MOW_BIS_MGD"/>
    <property type="match status" value="1"/>
</dbReference>
<dbReference type="PROSITE" id="PS00198">
    <property type="entry name" value="4FE4S_FER_1"/>
    <property type="match status" value="1"/>
</dbReference>
<feature type="domain" description="4Fe-4S His(Cys)3-ligated-type" evidence="18">
    <location>
        <begin position="78"/>
        <end position="117"/>
    </location>
</feature>
<evidence type="ECO:0000256" key="1">
    <source>
        <dbReference type="ARBA" id="ARBA00001966"/>
    </source>
</evidence>
<comment type="caution">
    <text evidence="19">The sequence shown here is derived from an EMBL/GenBank/DDBJ whole genome shotgun (WGS) entry which is preliminary data.</text>
</comment>
<accession>A0A840UX01</accession>
<evidence type="ECO:0000259" key="15">
    <source>
        <dbReference type="PROSITE" id="PS51085"/>
    </source>
</evidence>
<evidence type="ECO:0000313" key="20">
    <source>
        <dbReference type="Proteomes" id="UP000539642"/>
    </source>
</evidence>
<evidence type="ECO:0000256" key="9">
    <source>
        <dbReference type="ARBA" id="ARBA00023002"/>
    </source>
</evidence>
<evidence type="ECO:0000313" key="19">
    <source>
        <dbReference type="EMBL" id="MBB5347964.1"/>
    </source>
</evidence>
<dbReference type="PANTHER" id="PTHR43105">
    <property type="entry name" value="RESPIRATORY NITRATE REDUCTASE"/>
    <property type="match status" value="1"/>
</dbReference>
<evidence type="ECO:0000259" key="18">
    <source>
        <dbReference type="PROSITE" id="PS51839"/>
    </source>
</evidence>
<evidence type="ECO:0000256" key="5">
    <source>
        <dbReference type="ARBA" id="ARBA00022714"/>
    </source>
</evidence>
<dbReference type="GO" id="GO:0046872">
    <property type="term" value="F:metal ion binding"/>
    <property type="evidence" value="ECO:0007669"/>
    <property type="project" value="UniProtKB-KW"/>
</dbReference>
<keyword evidence="12" id="KW-0520">NAD</keyword>
<dbReference type="Pfam" id="PF00384">
    <property type="entry name" value="Molybdopterin"/>
    <property type="match status" value="1"/>
</dbReference>
<sequence>MISLTIDDKKIEAPHGATVLEAARLAKIDIPTLCHDPRMKPFGACRLCIVDIAGLPRPVTSCTTPATEGMVVTTSSPRLERLRKTTVELLLSDHPNDCMVCIQAGDCSLQDLAYRYGIRDNRFSGAVRQHKRVDNNPFILRDQDKCVLCGLCVRVCDEVQGVGAIGYANRGFESDICPPFKKDLNCEFCGQCVSVCPTGALTAKMWVGQPRLDGLQPTETTCTYCGCGCNVTLHTHGNKVARVSSRSDNHNRGWLCVKGRFGYDFINSPERLTTPLIRRQKGGALEPAGWDEALDLITSRLQSVKEQYGPDAIGGLASARCTNEENYLFQKLLRAGIGTNNVDHCARY</sequence>
<dbReference type="SMART" id="SM00926">
    <property type="entry name" value="Molybdop_Fe4S4"/>
    <property type="match status" value="1"/>
</dbReference>
<dbReference type="GO" id="GO:0016020">
    <property type="term" value="C:membrane"/>
    <property type="evidence" value="ECO:0007669"/>
    <property type="project" value="UniProtKB-SubCell"/>
</dbReference>
<keyword evidence="7" id="KW-0677">Repeat</keyword>
<evidence type="ECO:0000256" key="8">
    <source>
        <dbReference type="ARBA" id="ARBA00022967"/>
    </source>
</evidence>
<dbReference type="Gene3D" id="3.30.70.20">
    <property type="match status" value="1"/>
</dbReference>
<comment type="cofactor">
    <cofactor evidence="1">
        <name>[4Fe-4S] cluster</name>
        <dbReference type="ChEBI" id="CHEBI:49883"/>
    </cofactor>
</comment>
<keyword evidence="10" id="KW-0408">Iron</keyword>
<dbReference type="InterPro" id="IPR017896">
    <property type="entry name" value="4Fe4S_Fe-S-bd"/>
</dbReference>
<evidence type="ECO:0000256" key="11">
    <source>
        <dbReference type="ARBA" id="ARBA00023014"/>
    </source>
</evidence>
<dbReference type="Gene3D" id="3.40.50.740">
    <property type="match status" value="1"/>
</dbReference>
<dbReference type="Gene3D" id="3.10.20.740">
    <property type="match status" value="1"/>
</dbReference>
<name>A0A840UX01_9BACT</name>
<organism evidence="19 20">
    <name type="scientific">Desulfoprunum benzoelyticum</name>
    <dbReference type="NCBI Taxonomy" id="1506996"/>
    <lineage>
        <taxon>Bacteria</taxon>
        <taxon>Pseudomonadati</taxon>
        <taxon>Thermodesulfobacteriota</taxon>
        <taxon>Desulfobulbia</taxon>
        <taxon>Desulfobulbales</taxon>
        <taxon>Desulfobulbaceae</taxon>
        <taxon>Desulfoprunum</taxon>
    </lineage>
</organism>
<feature type="domain" description="4Fe-4S Mo/W bis-MGD-type" evidence="17">
    <location>
        <begin position="215"/>
        <end position="270"/>
    </location>
</feature>
<evidence type="ECO:0000256" key="4">
    <source>
        <dbReference type="ARBA" id="ARBA00022485"/>
    </source>
</evidence>
<dbReference type="GO" id="GO:0022904">
    <property type="term" value="P:respiratory electron transport chain"/>
    <property type="evidence" value="ECO:0007669"/>
    <property type="project" value="TreeGrafter"/>
</dbReference>
<dbReference type="InterPro" id="IPR006656">
    <property type="entry name" value="Mopterin_OxRdtase"/>
</dbReference>
<comment type="cofactor">
    <cofactor evidence="14">
        <name>[2Fe-2S] cluster</name>
        <dbReference type="ChEBI" id="CHEBI:190135"/>
    </cofactor>
</comment>
<dbReference type="InterPro" id="IPR019574">
    <property type="entry name" value="NADH_UbQ_OxRdtase_Gsu_4Fe4S-bd"/>
</dbReference>
<dbReference type="Pfam" id="PF13510">
    <property type="entry name" value="Fer2_4"/>
    <property type="match status" value="1"/>
</dbReference>
<dbReference type="InterPro" id="IPR036010">
    <property type="entry name" value="2Fe-2S_ferredoxin-like_sf"/>
</dbReference>
<evidence type="ECO:0000256" key="3">
    <source>
        <dbReference type="ARBA" id="ARBA00005404"/>
    </source>
</evidence>
<keyword evidence="6" id="KW-0479">Metal-binding</keyword>
<dbReference type="Pfam" id="PF22117">
    <property type="entry name" value="Fer4_Nqo3"/>
    <property type="match status" value="1"/>
</dbReference>
<dbReference type="PROSITE" id="PS51379">
    <property type="entry name" value="4FE4S_FER_2"/>
    <property type="match status" value="2"/>
</dbReference>
<dbReference type="SUPFAM" id="SSF53706">
    <property type="entry name" value="Formate dehydrogenase/DMSO reductase, domains 1-3"/>
    <property type="match status" value="1"/>
</dbReference>
<dbReference type="SUPFAM" id="SSF54862">
    <property type="entry name" value="4Fe-4S ferredoxins"/>
    <property type="match status" value="1"/>
</dbReference>
<keyword evidence="4" id="KW-0004">4Fe-4S</keyword>
<keyword evidence="8" id="KW-1278">Translocase</keyword>
<feature type="domain" description="2Fe-2S ferredoxin-type" evidence="15">
    <location>
        <begin position="1"/>
        <end position="78"/>
    </location>
</feature>
<proteinExistence type="inferred from homology"/>
<dbReference type="FunFam" id="3.30.70.20:FF:000035">
    <property type="entry name" value="Iron hydrogenase 1"/>
    <property type="match status" value="1"/>
</dbReference>
<dbReference type="PANTHER" id="PTHR43105:SF14">
    <property type="entry name" value="FORMATE DEHYDROGENASE H"/>
    <property type="match status" value="1"/>
</dbReference>
<keyword evidence="9" id="KW-0560">Oxidoreductase</keyword>
<dbReference type="AlphaFoldDB" id="A0A840UX01"/>
<evidence type="ECO:0000256" key="10">
    <source>
        <dbReference type="ARBA" id="ARBA00023004"/>
    </source>
</evidence>
<dbReference type="GO" id="GO:0051539">
    <property type="term" value="F:4 iron, 4 sulfur cluster binding"/>
    <property type="evidence" value="ECO:0007669"/>
    <property type="project" value="UniProtKB-KW"/>
</dbReference>
<comment type="subcellular location">
    <subcellularLocation>
        <location evidence="2">Membrane</location>
    </subcellularLocation>
</comment>
<gene>
    <name evidence="19" type="ORF">HNQ81_001695</name>
</gene>
<comment type="similarity">
    <text evidence="3">Belongs to the complex I 75 kDa subunit family.</text>
</comment>
<evidence type="ECO:0000256" key="12">
    <source>
        <dbReference type="ARBA" id="ARBA00023027"/>
    </source>
</evidence>
<dbReference type="CDD" id="cd00207">
    <property type="entry name" value="fer2"/>
    <property type="match status" value="1"/>
</dbReference>
<evidence type="ECO:0000256" key="6">
    <source>
        <dbReference type="ARBA" id="ARBA00022723"/>
    </source>
</evidence>
<dbReference type="InterPro" id="IPR050123">
    <property type="entry name" value="Prok_molybdopt-oxidoreductase"/>
</dbReference>
<evidence type="ECO:0000256" key="2">
    <source>
        <dbReference type="ARBA" id="ARBA00004370"/>
    </source>
</evidence>
<dbReference type="EMBL" id="JACHEO010000008">
    <property type="protein sequence ID" value="MBB5347964.1"/>
    <property type="molecule type" value="Genomic_DNA"/>
</dbReference>
<evidence type="ECO:0000259" key="17">
    <source>
        <dbReference type="PROSITE" id="PS51669"/>
    </source>
</evidence>
<dbReference type="InterPro" id="IPR001041">
    <property type="entry name" value="2Fe-2S_ferredoxin-type"/>
</dbReference>
<keyword evidence="20" id="KW-1185">Reference proteome</keyword>
<dbReference type="SUPFAM" id="SSF54292">
    <property type="entry name" value="2Fe-2S ferredoxin-like"/>
    <property type="match status" value="1"/>
</dbReference>
<evidence type="ECO:0000256" key="7">
    <source>
        <dbReference type="ARBA" id="ARBA00022737"/>
    </source>
</evidence>
<dbReference type="PROSITE" id="PS51085">
    <property type="entry name" value="2FE2S_FER_2"/>
    <property type="match status" value="1"/>
</dbReference>
<dbReference type="FunFam" id="3.10.20.740:FF:000004">
    <property type="entry name" value="NADH-quinone oxidoreductase"/>
    <property type="match status" value="1"/>
</dbReference>
<dbReference type="GO" id="GO:0003954">
    <property type="term" value="F:NADH dehydrogenase activity"/>
    <property type="evidence" value="ECO:0007669"/>
    <property type="project" value="TreeGrafter"/>
</dbReference>
<evidence type="ECO:0000256" key="14">
    <source>
        <dbReference type="ARBA" id="ARBA00034078"/>
    </source>
</evidence>
<feature type="domain" description="4Fe-4S ferredoxin-type" evidence="16">
    <location>
        <begin position="137"/>
        <end position="167"/>
    </location>
</feature>
<keyword evidence="13" id="KW-0472">Membrane</keyword>